<dbReference type="HOGENOM" id="CLU_112343_2_2_10"/>
<keyword evidence="9 17" id="KW-0067">ATP-binding</keyword>
<feature type="binding site" evidence="16">
    <location>
        <position position="66"/>
    </location>
    <ligand>
        <name>substrate</name>
    </ligand>
</feature>
<evidence type="ECO:0000256" key="2">
    <source>
        <dbReference type="ARBA" id="ARBA00005967"/>
    </source>
</evidence>
<evidence type="ECO:0000256" key="7">
    <source>
        <dbReference type="ARBA" id="ARBA00022741"/>
    </source>
</evidence>
<reference evidence="20 21" key="1">
    <citation type="submission" date="2013-04" db="EMBL/GenBank/DDBJ databases">
        <title>The Genome Sequence of Bacteroides massiliensis dnLKV3.</title>
        <authorList>
            <consortium name="The Broad Institute Genomics Platform"/>
            <consortium name="The Broad Institute Genome Sequencing Center for Infectious Disease"/>
            <person name="Earl A."/>
            <person name="Xavier R."/>
            <person name="Kuhn K."/>
            <person name="Stappenbeck T."/>
            <person name="Walker B."/>
            <person name="Young S."/>
            <person name="Zeng Q."/>
            <person name="Gargeya S."/>
            <person name="Fitzgerald M."/>
            <person name="Haas B."/>
            <person name="Abouelleil A."/>
            <person name="Allen A.W."/>
            <person name="Alvarado L."/>
            <person name="Arachchi H.M."/>
            <person name="Berlin A.M."/>
            <person name="Chapman S.B."/>
            <person name="Gainer-Dewar J."/>
            <person name="Goldberg J."/>
            <person name="Griggs A."/>
            <person name="Gujja S."/>
            <person name="Hansen M."/>
            <person name="Howarth C."/>
            <person name="Imamovic A."/>
            <person name="Ireland A."/>
            <person name="Larimer J."/>
            <person name="McCowan C."/>
            <person name="Murphy C."/>
            <person name="Pearson M."/>
            <person name="Poon T.W."/>
            <person name="Priest M."/>
            <person name="Roberts A."/>
            <person name="Saif S."/>
            <person name="Shea T."/>
            <person name="Sisk P."/>
            <person name="Sykes S."/>
            <person name="Wortman J."/>
            <person name="Nusbaum C."/>
            <person name="Birren B."/>
        </authorList>
    </citation>
    <scope>NUCLEOTIDE SEQUENCE [LARGE SCALE GENOMIC DNA]</scope>
    <source>
        <strain evidence="21">dnLKV3</strain>
    </source>
</reference>
<feature type="binding site" evidence="18">
    <location>
        <position position="25"/>
    </location>
    <ligand>
        <name>a divalent metal cation</name>
        <dbReference type="ChEBI" id="CHEBI:60240"/>
    </ligand>
</feature>
<keyword evidence="18" id="KW-0460">Magnesium</keyword>
<dbReference type="Pfam" id="PF01219">
    <property type="entry name" value="DAGK_prokar"/>
    <property type="match status" value="1"/>
</dbReference>
<sequence>MNELHKRLKSFTYAWKGLCSFLSKEHNAWIHCTAVIAVTIAGIWFEITRTEWLIILLCFAMVLAAEAFNTAIERLVNLVSPDYHPVAGDVKDVAAGAVLICAIFTAIIGLIIFVPYF</sequence>
<keyword evidence="10 19" id="KW-1133">Transmembrane helix</keyword>
<feature type="transmembrane region" description="Helical" evidence="19">
    <location>
        <begin position="52"/>
        <end position="72"/>
    </location>
</feature>
<evidence type="ECO:0000256" key="18">
    <source>
        <dbReference type="PIRSR" id="PIRSR600829-4"/>
    </source>
</evidence>
<feature type="transmembrane region" description="Helical" evidence="19">
    <location>
        <begin position="92"/>
        <end position="114"/>
    </location>
</feature>
<evidence type="ECO:0000256" key="1">
    <source>
        <dbReference type="ARBA" id="ARBA00004651"/>
    </source>
</evidence>
<dbReference type="PATRIC" id="fig|1235788.3.peg.2481"/>
<keyword evidence="4" id="KW-0444">Lipid biosynthesis</keyword>
<name>R9I6D6_9BACT</name>
<evidence type="ECO:0000256" key="16">
    <source>
        <dbReference type="PIRSR" id="PIRSR600829-2"/>
    </source>
</evidence>
<dbReference type="GO" id="GO:0005886">
    <property type="term" value="C:plasma membrane"/>
    <property type="evidence" value="ECO:0007669"/>
    <property type="project" value="UniProtKB-SubCell"/>
</dbReference>
<evidence type="ECO:0000256" key="19">
    <source>
        <dbReference type="SAM" id="Phobius"/>
    </source>
</evidence>
<evidence type="ECO:0000256" key="4">
    <source>
        <dbReference type="ARBA" id="ARBA00022516"/>
    </source>
</evidence>
<dbReference type="GO" id="GO:0005524">
    <property type="term" value="F:ATP binding"/>
    <property type="evidence" value="ECO:0007669"/>
    <property type="project" value="UniProtKB-KW"/>
</dbReference>
<dbReference type="STRING" id="1235788.C802_02423"/>
<feature type="binding site" evidence="17">
    <location>
        <position position="13"/>
    </location>
    <ligand>
        <name>ATP</name>
        <dbReference type="ChEBI" id="CHEBI:30616"/>
    </ligand>
</feature>
<dbReference type="OrthoDB" id="1493837at2"/>
<dbReference type="Proteomes" id="UP000014200">
    <property type="component" value="Unassembled WGS sequence"/>
</dbReference>
<comment type="cofactor">
    <cofactor evidence="18">
        <name>Mg(2+)</name>
        <dbReference type="ChEBI" id="CHEBI:18420"/>
    </cofactor>
    <text evidence="18">Mn(2+), Zn(2+), Cd(2+) and Co(2+) support activity to lesser extents.</text>
</comment>
<evidence type="ECO:0000256" key="12">
    <source>
        <dbReference type="ARBA" id="ARBA00023136"/>
    </source>
</evidence>
<organism evidence="20 21">
    <name type="scientific">Phocaeicola sartorii</name>
    <dbReference type="NCBI Taxonomy" id="671267"/>
    <lineage>
        <taxon>Bacteria</taxon>
        <taxon>Pseudomonadati</taxon>
        <taxon>Bacteroidota</taxon>
        <taxon>Bacteroidia</taxon>
        <taxon>Bacteroidales</taxon>
        <taxon>Bacteroidaceae</taxon>
        <taxon>Phocaeicola</taxon>
    </lineage>
</organism>
<keyword evidence="14" id="KW-1208">Phospholipid metabolism</keyword>
<evidence type="ECO:0000256" key="15">
    <source>
        <dbReference type="PIRSR" id="PIRSR600829-1"/>
    </source>
</evidence>
<keyword evidence="5" id="KW-0808">Transferase</keyword>
<comment type="subcellular location">
    <subcellularLocation>
        <location evidence="1">Cell membrane</location>
        <topology evidence="1">Multi-pass membrane protein</topology>
    </subcellularLocation>
</comment>
<dbReference type="AlphaFoldDB" id="R9I6D6"/>
<keyword evidence="12 19" id="KW-0472">Membrane</keyword>
<feature type="active site" description="Proton acceptor" evidence="15">
    <location>
        <position position="66"/>
    </location>
</feature>
<evidence type="ECO:0000256" key="9">
    <source>
        <dbReference type="ARBA" id="ARBA00022840"/>
    </source>
</evidence>
<keyword evidence="7 17" id="KW-0547">Nucleotide-binding</keyword>
<keyword evidence="13" id="KW-0594">Phospholipid biosynthesis</keyword>
<evidence type="ECO:0000256" key="8">
    <source>
        <dbReference type="ARBA" id="ARBA00022777"/>
    </source>
</evidence>
<evidence type="ECO:0000256" key="10">
    <source>
        <dbReference type="ARBA" id="ARBA00022989"/>
    </source>
</evidence>
<dbReference type="InterPro" id="IPR000829">
    <property type="entry name" value="DAGK"/>
</dbReference>
<evidence type="ECO:0000256" key="3">
    <source>
        <dbReference type="ARBA" id="ARBA00022475"/>
    </source>
</evidence>
<dbReference type="PANTHER" id="PTHR34299:SF1">
    <property type="entry name" value="DIACYLGLYCEROL KINASE"/>
    <property type="match status" value="1"/>
</dbReference>
<accession>R9I6D6</accession>
<comment type="similarity">
    <text evidence="2">Belongs to the bacterial diacylglycerol kinase family.</text>
</comment>
<dbReference type="GO" id="GO:0016301">
    <property type="term" value="F:kinase activity"/>
    <property type="evidence" value="ECO:0007669"/>
    <property type="project" value="UniProtKB-KW"/>
</dbReference>
<evidence type="ECO:0000256" key="6">
    <source>
        <dbReference type="ARBA" id="ARBA00022692"/>
    </source>
</evidence>
<feature type="binding site" evidence="17">
    <location>
        <begin position="91"/>
        <end position="92"/>
    </location>
    <ligand>
        <name>ATP</name>
        <dbReference type="ChEBI" id="CHEBI:30616"/>
    </ligand>
</feature>
<dbReference type="RefSeq" id="WP_016276778.1">
    <property type="nucleotide sequence ID" value="NZ_JABVZU010000003.1"/>
</dbReference>
<dbReference type="EMBL" id="ASSP01000016">
    <property type="protein sequence ID" value="EOS11848.1"/>
    <property type="molecule type" value="Genomic_DNA"/>
</dbReference>
<keyword evidence="21" id="KW-1185">Reference proteome</keyword>
<dbReference type="InterPro" id="IPR033717">
    <property type="entry name" value="UDPK"/>
</dbReference>
<dbReference type="Gene3D" id="1.10.287.3610">
    <property type="match status" value="1"/>
</dbReference>
<evidence type="ECO:0000256" key="5">
    <source>
        <dbReference type="ARBA" id="ARBA00022679"/>
    </source>
</evidence>
<proteinExistence type="inferred from homology"/>
<keyword evidence="8 20" id="KW-0418">Kinase</keyword>
<keyword evidence="3" id="KW-1003">Cell membrane</keyword>
<keyword evidence="6 19" id="KW-0812">Transmembrane</keyword>
<keyword evidence="11" id="KW-0443">Lipid metabolism</keyword>
<feature type="binding site" evidence="17">
    <location>
        <position position="73"/>
    </location>
    <ligand>
        <name>ATP</name>
        <dbReference type="ChEBI" id="CHEBI:30616"/>
    </ligand>
</feature>
<evidence type="ECO:0000256" key="17">
    <source>
        <dbReference type="PIRSR" id="PIRSR600829-3"/>
    </source>
</evidence>
<dbReference type="GO" id="GO:0046872">
    <property type="term" value="F:metal ion binding"/>
    <property type="evidence" value="ECO:0007669"/>
    <property type="project" value="UniProtKB-KW"/>
</dbReference>
<evidence type="ECO:0000313" key="20">
    <source>
        <dbReference type="EMBL" id="EOS11848.1"/>
    </source>
</evidence>
<protein>
    <submittedName>
        <fullName evidence="20">Diacylglycerol kinase</fullName>
    </submittedName>
</protein>
<dbReference type="GO" id="GO:0008654">
    <property type="term" value="P:phospholipid biosynthetic process"/>
    <property type="evidence" value="ECO:0007669"/>
    <property type="project" value="UniProtKB-KW"/>
</dbReference>
<feature type="binding site" evidence="18">
    <location>
        <position position="73"/>
    </location>
    <ligand>
        <name>a divalent metal cation</name>
        <dbReference type="ChEBI" id="CHEBI:60240"/>
    </ligand>
</feature>
<evidence type="ECO:0000256" key="14">
    <source>
        <dbReference type="ARBA" id="ARBA00023264"/>
    </source>
</evidence>
<feature type="transmembrane region" description="Helical" evidence="19">
    <location>
        <begin position="28"/>
        <end position="45"/>
    </location>
</feature>
<feature type="binding site" evidence="17">
    <location>
        <position position="25"/>
    </location>
    <ligand>
        <name>ATP</name>
        <dbReference type="ChEBI" id="CHEBI:30616"/>
    </ligand>
</feature>
<dbReference type="InterPro" id="IPR036945">
    <property type="entry name" value="DAGK_sf"/>
</dbReference>
<evidence type="ECO:0000256" key="13">
    <source>
        <dbReference type="ARBA" id="ARBA00023209"/>
    </source>
</evidence>
<gene>
    <name evidence="20" type="ORF">C802_02423</name>
</gene>
<keyword evidence="18" id="KW-0479">Metal-binding</keyword>
<evidence type="ECO:0000313" key="21">
    <source>
        <dbReference type="Proteomes" id="UP000014200"/>
    </source>
</evidence>
<dbReference type="PANTHER" id="PTHR34299">
    <property type="entry name" value="DIACYLGLYCEROL KINASE"/>
    <property type="match status" value="1"/>
</dbReference>
<evidence type="ECO:0000256" key="11">
    <source>
        <dbReference type="ARBA" id="ARBA00023098"/>
    </source>
</evidence>
<comment type="caution">
    <text evidence="20">The sequence shown here is derived from an EMBL/GenBank/DDBJ whole genome shotgun (WGS) entry which is preliminary data.</text>
</comment>
<dbReference type="CDD" id="cd14265">
    <property type="entry name" value="UDPK_IM_like"/>
    <property type="match status" value="1"/>
</dbReference>
<dbReference type="GeneID" id="82153135"/>